<protein>
    <submittedName>
        <fullName evidence="2">Uncharacterized protein</fullName>
    </submittedName>
</protein>
<reference evidence="3" key="1">
    <citation type="journal article" date="2019" name="Int. J. Syst. Evol. Microbiol.">
        <title>The Global Catalogue of Microorganisms (GCM) 10K type strain sequencing project: providing services to taxonomists for standard genome sequencing and annotation.</title>
        <authorList>
            <consortium name="The Broad Institute Genomics Platform"/>
            <consortium name="The Broad Institute Genome Sequencing Center for Infectious Disease"/>
            <person name="Wu L."/>
            <person name="Ma J."/>
        </authorList>
    </citation>
    <scope>NUCLEOTIDE SEQUENCE [LARGE SCALE GENOMIC DNA]</scope>
    <source>
        <strain evidence="3">JCM 18657</strain>
    </source>
</reference>
<sequence length="59" mass="6602">MIRLISIVYAAFALLVMIYLWRSLMNPLQKLASFIRAYEPGRVIPNTPGEGRKDGAHAA</sequence>
<dbReference type="Proteomes" id="UP001596528">
    <property type="component" value="Unassembled WGS sequence"/>
</dbReference>
<keyword evidence="1" id="KW-0812">Transmembrane</keyword>
<feature type="transmembrane region" description="Helical" evidence="1">
    <location>
        <begin position="6"/>
        <end position="24"/>
    </location>
</feature>
<dbReference type="RefSeq" id="WP_170209411.1">
    <property type="nucleotide sequence ID" value="NZ_JBHTGQ010000014.1"/>
</dbReference>
<dbReference type="EMBL" id="JBHTGQ010000014">
    <property type="protein sequence ID" value="MFC7749558.1"/>
    <property type="molecule type" value="Genomic_DNA"/>
</dbReference>
<evidence type="ECO:0000256" key="1">
    <source>
        <dbReference type="SAM" id="Phobius"/>
    </source>
</evidence>
<name>A0ABW2V208_9BACL</name>
<accession>A0ABW2V208</accession>
<organism evidence="2 3">
    <name type="scientific">Paenibacillus thermoaerophilus</name>
    <dbReference type="NCBI Taxonomy" id="1215385"/>
    <lineage>
        <taxon>Bacteria</taxon>
        <taxon>Bacillati</taxon>
        <taxon>Bacillota</taxon>
        <taxon>Bacilli</taxon>
        <taxon>Bacillales</taxon>
        <taxon>Paenibacillaceae</taxon>
        <taxon>Paenibacillus</taxon>
    </lineage>
</organism>
<comment type="caution">
    <text evidence="2">The sequence shown here is derived from an EMBL/GenBank/DDBJ whole genome shotgun (WGS) entry which is preliminary data.</text>
</comment>
<keyword evidence="1" id="KW-1133">Transmembrane helix</keyword>
<gene>
    <name evidence="2" type="ORF">ACFQWB_06315</name>
</gene>
<keyword evidence="1" id="KW-0472">Membrane</keyword>
<evidence type="ECO:0000313" key="3">
    <source>
        <dbReference type="Proteomes" id="UP001596528"/>
    </source>
</evidence>
<keyword evidence="3" id="KW-1185">Reference proteome</keyword>
<proteinExistence type="predicted"/>
<evidence type="ECO:0000313" key="2">
    <source>
        <dbReference type="EMBL" id="MFC7749558.1"/>
    </source>
</evidence>